<dbReference type="SUPFAM" id="SSF56672">
    <property type="entry name" value="DNA/RNA polymerases"/>
    <property type="match status" value="1"/>
</dbReference>
<dbReference type="Proteomes" id="UP000036403">
    <property type="component" value="Unassembled WGS sequence"/>
</dbReference>
<comment type="caution">
    <text evidence="2">The sequence shown here is derived from an EMBL/GenBank/DDBJ whole genome shotgun (WGS) entry which is preliminary data.</text>
</comment>
<name>A0A0J7K910_LASNI</name>
<dbReference type="OrthoDB" id="7696475at2759"/>
<dbReference type="InterPro" id="IPR013103">
    <property type="entry name" value="RVT_2"/>
</dbReference>
<evidence type="ECO:0000313" key="2">
    <source>
        <dbReference type="EMBL" id="KMQ86817.1"/>
    </source>
</evidence>
<accession>A0A0J7K910</accession>
<proteinExistence type="predicted"/>
<keyword evidence="3" id="KW-1185">Reference proteome</keyword>
<organism evidence="2 3">
    <name type="scientific">Lasius niger</name>
    <name type="common">Black garden ant</name>
    <dbReference type="NCBI Taxonomy" id="67767"/>
    <lineage>
        <taxon>Eukaryota</taxon>
        <taxon>Metazoa</taxon>
        <taxon>Ecdysozoa</taxon>
        <taxon>Arthropoda</taxon>
        <taxon>Hexapoda</taxon>
        <taxon>Insecta</taxon>
        <taxon>Pterygota</taxon>
        <taxon>Neoptera</taxon>
        <taxon>Endopterygota</taxon>
        <taxon>Hymenoptera</taxon>
        <taxon>Apocrita</taxon>
        <taxon>Aculeata</taxon>
        <taxon>Formicoidea</taxon>
        <taxon>Formicidae</taxon>
        <taxon>Formicinae</taxon>
        <taxon>Lasius</taxon>
        <taxon>Lasius</taxon>
    </lineage>
</organism>
<dbReference type="Pfam" id="PF07727">
    <property type="entry name" value="RVT_2"/>
    <property type="match status" value="1"/>
</dbReference>
<dbReference type="AlphaFoldDB" id="A0A0J7K910"/>
<protein>
    <submittedName>
        <fullName evidence="2">Gag-pol polyprotein</fullName>
    </submittedName>
</protein>
<dbReference type="PaxDb" id="67767-A0A0J7K910"/>
<dbReference type="PANTHER" id="PTHR11439">
    <property type="entry name" value="GAG-POL-RELATED RETROTRANSPOSON"/>
    <property type="match status" value="1"/>
</dbReference>
<dbReference type="PANTHER" id="PTHR11439:SF483">
    <property type="entry name" value="PEPTIDE SYNTHASE GLIP-LIKE, PUTATIVE (AFU_ORTHOLOGUE AFUA_3G12920)-RELATED"/>
    <property type="match status" value="1"/>
</dbReference>
<dbReference type="CDD" id="cd09272">
    <property type="entry name" value="RNase_HI_RT_Ty1"/>
    <property type="match status" value="1"/>
</dbReference>
<dbReference type="InterPro" id="IPR043502">
    <property type="entry name" value="DNA/RNA_pol_sf"/>
</dbReference>
<dbReference type="EMBL" id="LBMM01011462">
    <property type="protein sequence ID" value="KMQ86817.1"/>
    <property type="molecule type" value="Genomic_DNA"/>
</dbReference>
<gene>
    <name evidence="2" type="ORF">RF55_14101</name>
</gene>
<evidence type="ECO:0000313" key="3">
    <source>
        <dbReference type="Proteomes" id="UP000036403"/>
    </source>
</evidence>
<feature type="domain" description="Reverse transcriptase Ty1/copia-type" evidence="1">
    <location>
        <begin position="72"/>
        <end position="165"/>
    </location>
</feature>
<dbReference type="STRING" id="67767.A0A0J7K910"/>
<dbReference type="GO" id="GO:0071897">
    <property type="term" value="P:DNA biosynthetic process"/>
    <property type="evidence" value="ECO:0007669"/>
    <property type="project" value="UniProtKB-ARBA"/>
</dbReference>
<reference evidence="2 3" key="1">
    <citation type="submission" date="2015-04" db="EMBL/GenBank/DDBJ databases">
        <title>Lasius niger genome sequencing.</title>
        <authorList>
            <person name="Konorov E.A."/>
            <person name="Nikitin M.A."/>
            <person name="Kirill M.V."/>
            <person name="Chang P."/>
        </authorList>
    </citation>
    <scope>NUCLEOTIDE SEQUENCE [LARGE SCALE GENOMIC DNA]</scope>
    <source>
        <tissue evidence="2">Whole</tissue>
    </source>
</reference>
<feature type="non-terminal residue" evidence="2">
    <location>
        <position position="374"/>
    </location>
</feature>
<evidence type="ECO:0000259" key="1">
    <source>
        <dbReference type="Pfam" id="PF07727"/>
    </source>
</evidence>
<sequence>MLYYTICEQLEPITVQEALSSDENTEWKDAMQRELDSFHENNVWTLVDKLKGVNTVKCKWVFKVKRGIDGEIIRYRARDKSIIIVALYVDDFFVFYNDLSAANDLKETLNTNFKIKDLDELAHALGMKVERNRELGRIKISQKQYLLSILAKFGMLDCKPVATPLDTNTKLSSANEEGKIDVPYQQLIGSLMYLTISVSTRPDITYAVSYLSQFNLKHSYEHWQAAKRVLRYLKGTSDFGLIYSKTTDCKLIGYVDADWSNDPIDRKSFTEYAFTYAQGAVSWECHKQKSVALSSTEAEYMALSEATKESVHIAAFLSEILGKNKTVNLYDNDKCVDLYNDNQSAQKIASNPVYHRRTKHIDTRYQFVREKVEE</sequence>